<accession>A0A1I1M8K9</accession>
<organism evidence="1 2">
    <name type="scientific">Kushneria avicenniae</name>
    <dbReference type="NCBI Taxonomy" id="402385"/>
    <lineage>
        <taxon>Bacteria</taxon>
        <taxon>Pseudomonadati</taxon>
        <taxon>Pseudomonadota</taxon>
        <taxon>Gammaproteobacteria</taxon>
        <taxon>Oceanospirillales</taxon>
        <taxon>Halomonadaceae</taxon>
        <taxon>Kushneria</taxon>
    </lineage>
</organism>
<proteinExistence type="predicted"/>
<reference evidence="2" key="1">
    <citation type="submission" date="2016-10" db="EMBL/GenBank/DDBJ databases">
        <authorList>
            <person name="Varghese N."/>
            <person name="Submissions S."/>
        </authorList>
    </citation>
    <scope>NUCLEOTIDE SEQUENCE [LARGE SCALE GENOMIC DNA]</scope>
    <source>
        <strain evidence="2">DSM 23439</strain>
    </source>
</reference>
<dbReference type="EMBL" id="FOLY01000006">
    <property type="protein sequence ID" value="SFC81102.1"/>
    <property type="molecule type" value="Genomic_DNA"/>
</dbReference>
<name>A0A1I1M8K9_9GAMM</name>
<dbReference type="RefSeq" id="WP_090135295.1">
    <property type="nucleotide sequence ID" value="NZ_FOLY01000006.1"/>
</dbReference>
<keyword evidence="2" id="KW-1185">Reference proteome</keyword>
<dbReference type="Gene3D" id="3.30.750.24">
    <property type="entry name" value="STAS domain"/>
    <property type="match status" value="1"/>
</dbReference>
<dbReference type="AlphaFoldDB" id="A0A1I1M8K9"/>
<dbReference type="Proteomes" id="UP000199046">
    <property type="component" value="Unassembled WGS sequence"/>
</dbReference>
<dbReference type="SUPFAM" id="SSF52091">
    <property type="entry name" value="SpoIIaa-like"/>
    <property type="match status" value="1"/>
</dbReference>
<evidence type="ECO:0000313" key="2">
    <source>
        <dbReference type="Proteomes" id="UP000199046"/>
    </source>
</evidence>
<sequence>MSDTLYSDDAVTLEARDAALYLKGAPGFDNAPALATAGIDWLQGYGGTQVSFNLCGVERTSSATISVLLEWLRTAQSKHLEVDRITLSDRMRELIEMAELGDVFPAHETSFAAAGDS</sequence>
<dbReference type="InterPro" id="IPR036513">
    <property type="entry name" value="STAS_dom_sf"/>
</dbReference>
<dbReference type="OrthoDB" id="6174465at2"/>
<dbReference type="CDD" id="cd07043">
    <property type="entry name" value="STAS_anti-anti-sigma_factors"/>
    <property type="match status" value="1"/>
</dbReference>
<evidence type="ECO:0000313" key="1">
    <source>
        <dbReference type="EMBL" id="SFC81102.1"/>
    </source>
</evidence>
<protein>
    <submittedName>
        <fullName evidence="1">Phospholipid transport system transporter-binding protein</fullName>
    </submittedName>
</protein>
<dbReference type="STRING" id="402385.SAMN05421848_2830"/>
<gene>
    <name evidence="1" type="ORF">SAMN05421848_2830</name>
</gene>